<dbReference type="InterPro" id="IPR045249">
    <property type="entry name" value="HARBI1-like"/>
</dbReference>
<evidence type="ECO:0000256" key="7">
    <source>
        <dbReference type="ARBA" id="ARBA00023242"/>
    </source>
</evidence>
<dbReference type="HOGENOM" id="CLU_018552_5_1_1"/>
<evidence type="ECO:0000259" key="8">
    <source>
        <dbReference type="Pfam" id="PF13359"/>
    </source>
</evidence>
<evidence type="ECO:0000256" key="2">
    <source>
        <dbReference type="ARBA" id="ARBA00004123"/>
    </source>
</evidence>
<evidence type="ECO:0000313" key="9">
    <source>
        <dbReference type="Ensembl" id="ENSPSIP00000000955.1"/>
    </source>
</evidence>
<reference evidence="10" key="2">
    <citation type="journal article" date="2013" name="Nat. Genet.">
        <title>The draft genomes of soft-shell turtle and green sea turtle yield insights into the development and evolution of the turtle-specific body plan.</title>
        <authorList>
            <person name="Wang Z."/>
            <person name="Pascual-Anaya J."/>
            <person name="Zadissa A."/>
            <person name="Li W."/>
            <person name="Niimura Y."/>
            <person name="Huang Z."/>
            <person name="Li C."/>
            <person name="White S."/>
            <person name="Xiong Z."/>
            <person name="Fang D."/>
            <person name="Wang B."/>
            <person name="Ming Y."/>
            <person name="Chen Y."/>
            <person name="Zheng Y."/>
            <person name="Kuraku S."/>
            <person name="Pignatelli M."/>
            <person name="Herrero J."/>
            <person name="Beal K."/>
            <person name="Nozawa M."/>
            <person name="Li Q."/>
            <person name="Wang J."/>
            <person name="Zhang H."/>
            <person name="Yu L."/>
            <person name="Shigenobu S."/>
            <person name="Wang J."/>
            <person name="Liu J."/>
            <person name="Flicek P."/>
            <person name="Searle S."/>
            <person name="Wang J."/>
            <person name="Kuratani S."/>
            <person name="Yin Y."/>
            <person name="Aken B."/>
            <person name="Zhang G."/>
            <person name="Irie N."/>
        </authorList>
    </citation>
    <scope>NUCLEOTIDE SEQUENCE [LARGE SCALE GENOMIC DNA]</scope>
    <source>
        <strain evidence="10">Daiwa-1</strain>
    </source>
</reference>
<accession>K7EYU5</accession>
<reference evidence="9" key="4">
    <citation type="submission" date="2025-09" db="UniProtKB">
        <authorList>
            <consortium name="Ensembl"/>
        </authorList>
    </citation>
    <scope>IDENTIFICATION</scope>
</reference>
<evidence type="ECO:0000256" key="4">
    <source>
        <dbReference type="ARBA" id="ARBA00022722"/>
    </source>
</evidence>
<dbReference type="eggNOG" id="KOG4585">
    <property type="taxonomic scope" value="Eukaryota"/>
</dbReference>
<keyword evidence="6" id="KW-0378">Hydrolase</keyword>
<dbReference type="GO" id="GO:0016787">
    <property type="term" value="F:hydrolase activity"/>
    <property type="evidence" value="ECO:0007669"/>
    <property type="project" value="UniProtKB-KW"/>
</dbReference>
<keyword evidence="4" id="KW-0540">Nuclease</keyword>
<dbReference type="AlphaFoldDB" id="K7EYU5"/>
<evidence type="ECO:0000256" key="1">
    <source>
        <dbReference type="ARBA" id="ARBA00001968"/>
    </source>
</evidence>
<dbReference type="GO" id="GO:0005634">
    <property type="term" value="C:nucleus"/>
    <property type="evidence" value="ECO:0007669"/>
    <property type="project" value="UniProtKB-SubCell"/>
</dbReference>
<organism evidence="9 10">
    <name type="scientific">Pelodiscus sinensis</name>
    <name type="common">Chinese softshell turtle</name>
    <name type="synonym">Trionyx sinensis</name>
    <dbReference type="NCBI Taxonomy" id="13735"/>
    <lineage>
        <taxon>Eukaryota</taxon>
        <taxon>Metazoa</taxon>
        <taxon>Chordata</taxon>
        <taxon>Craniata</taxon>
        <taxon>Vertebrata</taxon>
        <taxon>Euteleostomi</taxon>
        <taxon>Archelosauria</taxon>
        <taxon>Testudinata</taxon>
        <taxon>Testudines</taxon>
        <taxon>Cryptodira</taxon>
        <taxon>Trionychia</taxon>
        <taxon>Trionychidae</taxon>
        <taxon>Pelodiscus</taxon>
    </lineage>
</organism>
<keyword evidence="5" id="KW-0479">Metal-binding</keyword>
<dbReference type="GeneTree" id="ENSGT00940000163810"/>
<dbReference type="GO" id="GO:0046872">
    <property type="term" value="F:metal ion binding"/>
    <property type="evidence" value="ECO:0007669"/>
    <property type="project" value="UniProtKB-KW"/>
</dbReference>
<name>K7EYU5_PELSI</name>
<keyword evidence="10" id="KW-1185">Reference proteome</keyword>
<sequence>MEPTSQSMHCINRKGYFSMVLQSLVNHHGQFLDIFIGWSGRAHDARIFKNFSLYHNLEAGTLFPQRDFLMGDVQMPLCIVRDMAYPLMPWLMKPYTGHLHPSREQFNAYLNRAQMQVECTFECFKEWFRCLLTHLNVGEHNIPEVVTVCCILHNIVENKGEAFLLGQRASEQPRSAAIHQAHQVLLRGPEGESL</sequence>
<dbReference type="EMBL" id="AGCU01058495">
    <property type="status" value="NOT_ANNOTATED_CDS"/>
    <property type="molecule type" value="Genomic_DNA"/>
</dbReference>
<dbReference type="GO" id="GO:0004518">
    <property type="term" value="F:nuclease activity"/>
    <property type="evidence" value="ECO:0007669"/>
    <property type="project" value="UniProtKB-KW"/>
</dbReference>
<evidence type="ECO:0000313" key="10">
    <source>
        <dbReference type="Proteomes" id="UP000007267"/>
    </source>
</evidence>
<evidence type="ECO:0000256" key="3">
    <source>
        <dbReference type="ARBA" id="ARBA00006958"/>
    </source>
</evidence>
<dbReference type="Proteomes" id="UP000007267">
    <property type="component" value="Unassembled WGS sequence"/>
</dbReference>
<dbReference type="OMA" id="VECTFEC"/>
<keyword evidence="7" id="KW-0539">Nucleus</keyword>
<feature type="domain" description="DDE Tnp4" evidence="8">
    <location>
        <begin position="11"/>
        <end position="154"/>
    </location>
</feature>
<dbReference type="Ensembl" id="ENSPSIT00000000957.1">
    <property type="protein sequence ID" value="ENSPSIP00000000955.1"/>
    <property type="gene ID" value="ENSPSIG00000000958.1"/>
</dbReference>
<evidence type="ECO:0000256" key="6">
    <source>
        <dbReference type="ARBA" id="ARBA00022801"/>
    </source>
</evidence>
<dbReference type="PANTHER" id="PTHR22930:SF206">
    <property type="entry name" value="NUCLEASE HARBI1"/>
    <property type="match status" value="1"/>
</dbReference>
<comment type="similarity">
    <text evidence="3">Belongs to the HARBI1 family.</text>
</comment>
<evidence type="ECO:0000256" key="5">
    <source>
        <dbReference type="ARBA" id="ARBA00022723"/>
    </source>
</evidence>
<reference evidence="10" key="1">
    <citation type="submission" date="2011-10" db="EMBL/GenBank/DDBJ databases">
        <authorList>
            <consortium name="Soft-shell Turtle Genome Consortium"/>
        </authorList>
    </citation>
    <scope>NUCLEOTIDE SEQUENCE [LARGE SCALE GENOMIC DNA]</scope>
    <source>
        <strain evidence="10">Daiwa-1</strain>
    </source>
</reference>
<dbReference type="PANTHER" id="PTHR22930">
    <property type="match status" value="1"/>
</dbReference>
<comment type="cofactor">
    <cofactor evidence="1">
        <name>a divalent metal cation</name>
        <dbReference type="ChEBI" id="CHEBI:60240"/>
    </cofactor>
</comment>
<reference evidence="9" key="3">
    <citation type="submission" date="2025-08" db="UniProtKB">
        <authorList>
            <consortium name="Ensembl"/>
        </authorList>
    </citation>
    <scope>IDENTIFICATION</scope>
</reference>
<protein>
    <recommendedName>
        <fullName evidence="8">DDE Tnp4 domain-containing protein</fullName>
    </recommendedName>
</protein>
<comment type="subcellular location">
    <subcellularLocation>
        <location evidence="2">Nucleus</location>
    </subcellularLocation>
</comment>
<proteinExistence type="inferred from homology"/>
<dbReference type="Pfam" id="PF13359">
    <property type="entry name" value="DDE_Tnp_4"/>
    <property type="match status" value="1"/>
</dbReference>
<dbReference type="InterPro" id="IPR027806">
    <property type="entry name" value="HARBI1_dom"/>
</dbReference>